<keyword evidence="2" id="KW-1185">Reference proteome</keyword>
<evidence type="ECO:0000313" key="2">
    <source>
        <dbReference type="Proteomes" id="UP000078561"/>
    </source>
</evidence>
<reference evidence="1" key="1">
    <citation type="submission" date="2016-04" db="EMBL/GenBank/DDBJ databases">
        <authorList>
            <person name="Evans L.H."/>
            <person name="Alamgir A."/>
            <person name="Owens N."/>
            <person name="Weber N.D."/>
            <person name="Virtaneva K."/>
            <person name="Barbian K."/>
            <person name="Babar A."/>
            <person name="Rosenke K."/>
        </authorList>
    </citation>
    <scope>NUCLEOTIDE SEQUENCE [LARGE SCALE GENOMIC DNA]</scope>
    <source>
        <strain evidence="1">CBS 101.48</strain>
    </source>
</reference>
<gene>
    <name evidence="1" type="primary">ABSGL_03504.1 scaffold 4609</name>
</gene>
<name>A0A163V2J2_ABSGL</name>
<protein>
    <submittedName>
        <fullName evidence="1">Uncharacterized protein</fullName>
    </submittedName>
</protein>
<organism evidence="1">
    <name type="scientific">Absidia glauca</name>
    <name type="common">Pin mould</name>
    <dbReference type="NCBI Taxonomy" id="4829"/>
    <lineage>
        <taxon>Eukaryota</taxon>
        <taxon>Fungi</taxon>
        <taxon>Fungi incertae sedis</taxon>
        <taxon>Mucoromycota</taxon>
        <taxon>Mucoromycotina</taxon>
        <taxon>Mucoromycetes</taxon>
        <taxon>Mucorales</taxon>
        <taxon>Cunninghamellaceae</taxon>
        <taxon>Absidia</taxon>
    </lineage>
</organism>
<proteinExistence type="predicted"/>
<dbReference type="AlphaFoldDB" id="A0A163V2J2"/>
<accession>A0A163V2J2</accession>
<sequence length="71" mass="8144">MAPHHERLALSTMTFNDERNGLSPCHRLVHLCLALTNVTFCIVAPISLVDSTEWQRTSVPWHQDMMDMHSN</sequence>
<dbReference type="InParanoid" id="A0A163V2J2"/>
<dbReference type="Proteomes" id="UP000078561">
    <property type="component" value="Unassembled WGS sequence"/>
</dbReference>
<evidence type="ECO:0000313" key="1">
    <source>
        <dbReference type="EMBL" id="SAL97977.1"/>
    </source>
</evidence>
<dbReference type="EMBL" id="LT552047">
    <property type="protein sequence ID" value="SAL97977.1"/>
    <property type="molecule type" value="Genomic_DNA"/>
</dbReference>